<dbReference type="Proteomes" id="UP000179588">
    <property type="component" value="Unassembled WGS sequence"/>
</dbReference>
<name>A0A1S1HNC2_PROST</name>
<reference evidence="1 2" key="1">
    <citation type="submission" date="2016-03" db="EMBL/GenBank/DDBJ databases">
        <title>Genome sequence of Providencia stuartii strain, isolated from the salivary glands of larval Lucilia sericata.</title>
        <authorList>
            <person name="Yuan Y."/>
            <person name="Zhang Y."/>
            <person name="Fu S."/>
            <person name="Crippen T.L."/>
            <person name="Visi D."/>
            <person name="Benbow M.E."/>
            <person name="Allen M."/>
            <person name="Tomberlin J.K."/>
            <person name="Sze S.-H."/>
            <person name="Tarone A.M."/>
        </authorList>
    </citation>
    <scope>NUCLEOTIDE SEQUENCE [LARGE SCALE GENOMIC DNA]</scope>
    <source>
        <strain evidence="1 2">Crippen</strain>
    </source>
</reference>
<dbReference type="AlphaFoldDB" id="A0A1S1HNC2"/>
<organism evidence="1 2">
    <name type="scientific">Providencia stuartii</name>
    <dbReference type="NCBI Taxonomy" id="588"/>
    <lineage>
        <taxon>Bacteria</taxon>
        <taxon>Pseudomonadati</taxon>
        <taxon>Pseudomonadota</taxon>
        <taxon>Gammaproteobacteria</taxon>
        <taxon>Enterobacterales</taxon>
        <taxon>Morganellaceae</taxon>
        <taxon>Providencia</taxon>
    </lineage>
</organism>
<protein>
    <submittedName>
        <fullName evidence="1">Uncharacterized protein</fullName>
    </submittedName>
</protein>
<comment type="caution">
    <text evidence="1">The sequence shown here is derived from an EMBL/GenBank/DDBJ whole genome shotgun (WGS) entry which is preliminary data.</text>
</comment>
<evidence type="ECO:0000313" key="2">
    <source>
        <dbReference type="Proteomes" id="UP000179588"/>
    </source>
</evidence>
<accession>A0A1S1HNC2</accession>
<keyword evidence="2" id="KW-1185">Reference proteome</keyword>
<dbReference type="EMBL" id="LVIE01000201">
    <property type="protein sequence ID" value="OHT22896.1"/>
    <property type="molecule type" value="Genomic_DNA"/>
</dbReference>
<sequence>MVDLTITINKPSFINQRTLNDALNEMNFAEIGTMVNNMVHNIKNVANIHLTININYKAKSANAKKSSSTSPSTNTLINSSNNCAEKIDKVTQIELASPIKKISQPKQNNSSRYSITQMRLTQVIYYQNKLSIPYPLNRMKIKEVRVL</sequence>
<evidence type="ECO:0000313" key="1">
    <source>
        <dbReference type="EMBL" id="OHT22896.1"/>
    </source>
</evidence>
<gene>
    <name evidence="1" type="ORF">A3Q29_08040</name>
</gene>
<proteinExistence type="predicted"/>